<name>E1ZZA1_CAMFO</name>
<dbReference type="PANTHER" id="PTHR28668:SF1">
    <property type="entry name" value="TRANSMEMBRANE PROTEIN 234"/>
    <property type="match status" value="1"/>
</dbReference>
<keyword evidence="3" id="KW-0812">Transmembrane</keyword>
<evidence type="ECO:0000256" key="2">
    <source>
        <dbReference type="ARBA" id="ARBA00005977"/>
    </source>
</evidence>
<dbReference type="STRING" id="104421.E1ZZA1"/>
<comment type="similarity">
    <text evidence="2">Belongs to the TMEM234 family.</text>
</comment>
<gene>
    <name evidence="6" type="ORF">EAG_09534</name>
</gene>
<dbReference type="InParanoid" id="E1ZZA1"/>
<keyword evidence="7" id="KW-1185">Reference proteome</keyword>
<keyword evidence="5" id="KW-0472">Membrane</keyword>
<dbReference type="Gene3D" id="1.10.3730.20">
    <property type="match status" value="1"/>
</dbReference>
<accession>E1ZZA1</accession>
<dbReference type="SUPFAM" id="SSF103481">
    <property type="entry name" value="Multidrug resistance efflux transporter EmrE"/>
    <property type="match status" value="1"/>
</dbReference>
<dbReference type="OrthoDB" id="43458at2759"/>
<evidence type="ECO:0000256" key="5">
    <source>
        <dbReference type="ARBA" id="ARBA00023136"/>
    </source>
</evidence>
<evidence type="ECO:0000313" key="7">
    <source>
        <dbReference type="Proteomes" id="UP000000311"/>
    </source>
</evidence>
<organism evidence="7">
    <name type="scientific">Camponotus floridanus</name>
    <name type="common">Florida carpenter ant</name>
    <dbReference type="NCBI Taxonomy" id="104421"/>
    <lineage>
        <taxon>Eukaryota</taxon>
        <taxon>Metazoa</taxon>
        <taxon>Ecdysozoa</taxon>
        <taxon>Arthropoda</taxon>
        <taxon>Hexapoda</taxon>
        <taxon>Insecta</taxon>
        <taxon>Pterygota</taxon>
        <taxon>Neoptera</taxon>
        <taxon>Endopterygota</taxon>
        <taxon>Hymenoptera</taxon>
        <taxon>Apocrita</taxon>
        <taxon>Aculeata</taxon>
        <taxon>Formicoidea</taxon>
        <taxon>Formicidae</taxon>
        <taxon>Formicinae</taxon>
        <taxon>Camponotus</taxon>
    </lineage>
</organism>
<dbReference type="EMBL" id="GL435311">
    <property type="protein sequence ID" value="EFN73516.1"/>
    <property type="molecule type" value="Genomic_DNA"/>
</dbReference>
<dbReference type="GO" id="GO:0016020">
    <property type="term" value="C:membrane"/>
    <property type="evidence" value="ECO:0007669"/>
    <property type="project" value="UniProtKB-SubCell"/>
</dbReference>
<dbReference type="PANTHER" id="PTHR28668">
    <property type="entry name" value="TRANSMEMBRANE PROTEIN 234"/>
    <property type="match status" value="1"/>
</dbReference>
<protein>
    <submittedName>
        <fullName evidence="6">UPF0546 membrane protein AGAP012180</fullName>
    </submittedName>
</protein>
<dbReference type="InterPro" id="IPR037185">
    <property type="entry name" value="EmrE-like"/>
</dbReference>
<keyword evidence="4" id="KW-1133">Transmembrane helix</keyword>
<dbReference type="AlphaFoldDB" id="E1ZZA1"/>
<proteinExistence type="inferred from homology"/>
<evidence type="ECO:0000313" key="6">
    <source>
        <dbReference type="EMBL" id="EFN73516.1"/>
    </source>
</evidence>
<evidence type="ECO:0000256" key="3">
    <source>
        <dbReference type="ARBA" id="ARBA00022692"/>
    </source>
</evidence>
<evidence type="ECO:0000256" key="1">
    <source>
        <dbReference type="ARBA" id="ARBA00004141"/>
    </source>
</evidence>
<dbReference type="OMA" id="LGEWYAE"/>
<comment type="subcellular location">
    <subcellularLocation>
        <location evidence="1">Membrane</location>
        <topology evidence="1">Multi-pass membrane protein</topology>
    </subcellularLocation>
</comment>
<evidence type="ECO:0000256" key="4">
    <source>
        <dbReference type="ARBA" id="ARBA00022989"/>
    </source>
</evidence>
<sequence length="126" mass="13939">MAVTIVLWGVTNPFMKKGAQGLETVKATSVYKQFIKEIAFLVTNLKYLLPFLLNQCGSVLYFLTLQSTDISLAVPVSNSLTFVFTAMTGSFLGEEKVHKNTYLGMILILSGTTLCCWDKLNKTVES</sequence>
<dbReference type="Pfam" id="PF10639">
    <property type="entry name" value="TMEM234"/>
    <property type="match status" value="1"/>
</dbReference>
<dbReference type="FunCoup" id="E1ZZA1">
    <property type="interactions" value="19"/>
</dbReference>
<dbReference type="Proteomes" id="UP000000311">
    <property type="component" value="Unassembled WGS sequence"/>
</dbReference>
<dbReference type="InterPro" id="IPR018908">
    <property type="entry name" value="TMEM234"/>
</dbReference>
<reference evidence="6 7" key="1">
    <citation type="journal article" date="2010" name="Science">
        <title>Genomic comparison of the ants Camponotus floridanus and Harpegnathos saltator.</title>
        <authorList>
            <person name="Bonasio R."/>
            <person name="Zhang G."/>
            <person name="Ye C."/>
            <person name="Mutti N.S."/>
            <person name="Fang X."/>
            <person name="Qin N."/>
            <person name="Donahue G."/>
            <person name="Yang P."/>
            <person name="Li Q."/>
            <person name="Li C."/>
            <person name="Zhang P."/>
            <person name="Huang Z."/>
            <person name="Berger S.L."/>
            <person name="Reinberg D."/>
            <person name="Wang J."/>
            <person name="Liebig J."/>
        </authorList>
    </citation>
    <scope>NUCLEOTIDE SEQUENCE [LARGE SCALE GENOMIC DNA]</scope>
    <source>
        <strain evidence="7">C129</strain>
    </source>
</reference>